<dbReference type="InterPro" id="IPR008407">
    <property type="entry name" value="Brnchd-chn_aa_trnsp_AzlD"/>
</dbReference>
<dbReference type="EMBL" id="LAQT01000003">
    <property type="protein sequence ID" value="KPC54319.1"/>
    <property type="molecule type" value="Genomic_DNA"/>
</dbReference>
<comment type="caution">
    <text evidence="2">The sequence shown here is derived from an EMBL/GenBank/DDBJ whole genome shotgun (WGS) entry which is preliminary data.</text>
</comment>
<evidence type="ECO:0000256" key="1">
    <source>
        <dbReference type="SAM" id="Phobius"/>
    </source>
</evidence>
<dbReference type="AlphaFoldDB" id="A0A0N0XKB4"/>
<evidence type="ECO:0000313" key="2">
    <source>
        <dbReference type="EMBL" id="KPC54319.1"/>
    </source>
</evidence>
<gene>
    <name evidence="2" type="ORF">WG78_06705</name>
</gene>
<dbReference type="Pfam" id="PF05437">
    <property type="entry name" value="AzlD"/>
    <property type="match status" value="1"/>
</dbReference>
<feature type="transmembrane region" description="Helical" evidence="1">
    <location>
        <begin position="85"/>
        <end position="102"/>
    </location>
</feature>
<dbReference type="Proteomes" id="UP000037939">
    <property type="component" value="Unassembled WGS sequence"/>
</dbReference>
<dbReference type="STRING" id="857265.WG78_06705"/>
<keyword evidence="1" id="KW-0472">Membrane</keyword>
<organism evidence="2 3">
    <name type="scientific">Amantichitinum ursilacus</name>
    <dbReference type="NCBI Taxonomy" id="857265"/>
    <lineage>
        <taxon>Bacteria</taxon>
        <taxon>Pseudomonadati</taxon>
        <taxon>Pseudomonadota</taxon>
        <taxon>Betaproteobacteria</taxon>
        <taxon>Neisseriales</taxon>
        <taxon>Chitinibacteraceae</taxon>
        <taxon>Amantichitinum</taxon>
    </lineage>
</organism>
<protein>
    <submittedName>
        <fullName evidence="2">Branched-chain amino acid transport protein (AzlD)</fullName>
    </submittedName>
</protein>
<feature type="transmembrane region" description="Helical" evidence="1">
    <location>
        <begin position="35"/>
        <end position="54"/>
    </location>
</feature>
<feature type="transmembrane region" description="Helical" evidence="1">
    <location>
        <begin position="61"/>
        <end position="79"/>
    </location>
</feature>
<keyword evidence="1" id="KW-0812">Transmembrane</keyword>
<name>A0A0N0XKB4_9NEIS</name>
<accession>A0A0N0XKB4</accession>
<proteinExistence type="predicted"/>
<keyword evidence="1" id="KW-1133">Transmembrane helix</keyword>
<evidence type="ECO:0000313" key="3">
    <source>
        <dbReference type="Proteomes" id="UP000037939"/>
    </source>
</evidence>
<dbReference type="RefSeq" id="WP_053937001.1">
    <property type="nucleotide sequence ID" value="NZ_LAQT01000003.1"/>
</dbReference>
<keyword evidence="3" id="KW-1185">Reference proteome</keyword>
<reference evidence="2 3" key="1">
    <citation type="submission" date="2015-07" db="EMBL/GenBank/DDBJ databases">
        <title>Draft genome sequence of the Amantichitinum ursilacus IGB-41, a new chitin-degrading bacterium.</title>
        <authorList>
            <person name="Kirstahler P."/>
            <person name="Guenther M."/>
            <person name="Grumaz C."/>
            <person name="Rupp S."/>
            <person name="Zibek S."/>
            <person name="Sohn K."/>
        </authorList>
    </citation>
    <scope>NUCLEOTIDE SEQUENCE [LARGE SCALE GENOMIC DNA]</scope>
    <source>
        <strain evidence="2 3">IGB-41</strain>
    </source>
</reference>
<dbReference type="OrthoDB" id="515103at2"/>
<sequence length="103" mass="11358">MNTLLLLLGMAAVTYPVRAGLWLRGGQIPPRLKQALDYVPTAVLTAITVPAVLLHNDQVWLSWHNAQLAGALVTGIIVWRTRHLLWGIGGGLVVYALWRVWLA</sequence>